<keyword evidence="1" id="KW-0812">Transmembrane</keyword>
<organism evidence="2">
    <name type="scientific">marine sediment metagenome</name>
    <dbReference type="NCBI Taxonomy" id="412755"/>
    <lineage>
        <taxon>unclassified sequences</taxon>
        <taxon>metagenomes</taxon>
        <taxon>ecological metagenomes</taxon>
    </lineage>
</organism>
<keyword evidence="1" id="KW-0472">Membrane</keyword>
<comment type="caution">
    <text evidence="2">The sequence shown here is derived from an EMBL/GenBank/DDBJ whole genome shotgun (WGS) entry which is preliminary data.</text>
</comment>
<sequence length="90" mass="9945">MAGCELLDWRCIFVSEIAGSAFLAALLALMFYFIIASRLNWGFNTTIGFLFPILLITGLALTGFSVIMAFATVILGFMLAWIFNKLIGNR</sequence>
<name>A0A0F9VV85_9ZZZZ</name>
<accession>A0A0F9VV85</accession>
<dbReference type="AlphaFoldDB" id="A0A0F9VV85"/>
<gene>
    <name evidence="2" type="ORF">LCGC14_0439560</name>
</gene>
<feature type="transmembrane region" description="Helical" evidence="1">
    <location>
        <begin position="41"/>
        <end position="61"/>
    </location>
</feature>
<proteinExistence type="predicted"/>
<evidence type="ECO:0000313" key="2">
    <source>
        <dbReference type="EMBL" id="KKN69653.1"/>
    </source>
</evidence>
<feature type="transmembrane region" description="Helical" evidence="1">
    <location>
        <begin position="12"/>
        <end position="34"/>
    </location>
</feature>
<protein>
    <submittedName>
        <fullName evidence="2">Uncharacterized protein</fullName>
    </submittedName>
</protein>
<dbReference type="EMBL" id="LAZR01000422">
    <property type="protein sequence ID" value="KKN69653.1"/>
    <property type="molecule type" value="Genomic_DNA"/>
</dbReference>
<reference evidence="2" key="1">
    <citation type="journal article" date="2015" name="Nature">
        <title>Complex archaea that bridge the gap between prokaryotes and eukaryotes.</title>
        <authorList>
            <person name="Spang A."/>
            <person name="Saw J.H."/>
            <person name="Jorgensen S.L."/>
            <person name="Zaremba-Niedzwiedzka K."/>
            <person name="Martijn J."/>
            <person name="Lind A.E."/>
            <person name="van Eijk R."/>
            <person name="Schleper C."/>
            <person name="Guy L."/>
            <person name="Ettema T.J."/>
        </authorList>
    </citation>
    <scope>NUCLEOTIDE SEQUENCE</scope>
</reference>
<keyword evidence="1" id="KW-1133">Transmembrane helix</keyword>
<evidence type="ECO:0000256" key="1">
    <source>
        <dbReference type="SAM" id="Phobius"/>
    </source>
</evidence>